<feature type="transmembrane region" description="Helical" evidence="1">
    <location>
        <begin position="30"/>
        <end position="47"/>
    </location>
</feature>
<keyword evidence="3" id="KW-1185">Reference proteome</keyword>
<gene>
    <name evidence="2" type="ORF">LC087_01420</name>
</gene>
<sequence length="58" mass="6752">MKILRAFFAAVAVYYVISFVYLLIAEQRLAIWYSLYSLALAYCSFLVHKKIKAREDNG</sequence>
<dbReference type="RefSeq" id="WP_226538726.1">
    <property type="nucleotide sequence ID" value="NZ_CP129013.1"/>
</dbReference>
<reference evidence="2 3" key="1">
    <citation type="submission" date="2023-06" db="EMBL/GenBank/DDBJ databases">
        <title>Five Gram-positive bacteria isolated from mangrove sediments in Shenzhen, Guangdong, China.</title>
        <authorList>
            <person name="Yu S."/>
            <person name="Zheng W."/>
            <person name="Huang Y."/>
        </authorList>
    </citation>
    <scope>NUCLEOTIDE SEQUENCE [LARGE SCALE GENOMIC DNA]</scope>
    <source>
        <strain evidence="2 3">SaN35-3</strain>
    </source>
</reference>
<keyword evidence="1" id="KW-0472">Membrane</keyword>
<keyword evidence="1" id="KW-0812">Transmembrane</keyword>
<dbReference type="Proteomes" id="UP001197974">
    <property type="component" value="Chromosome"/>
</dbReference>
<accession>A0ABY9JZA1</accession>
<dbReference type="EMBL" id="CP129013">
    <property type="protein sequence ID" value="WLR42920.1"/>
    <property type="molecule type" value="Genomic_DNA"/>
</dbReference>
<proteinExistence type="predicted"/>
<evidence type="ECO:0000256" key="1">
    <source>
        <dbReference type="SAM" id="Phobius"/>
    </source>
</evidence>
<feature type="transmembrane region" description="Helical" evidence="1">
    <location>
        <begin position="7"/>
        <end position="24"/>
    </location>
</feature>
<organism evidence="2 3">
    <name type="scientific">Bacillus carboniphilus</name>
    <dbReference type="NCBI Taxonomy" id="86663"/>
    <lineage>
        <taxon>Bacteria</taxon>
        <taxon>Bacillati</taxon>
        <taxon>Bacillota</taxon>
        <taxon>Bacilli</taxon>
        <taxon>Bacillales</taxon>
        <taxon>Bacillaceae</taxon>
        <taxon>Bacillus</taxon>
    </lineage>
</organism>
<evidence type="ECO:0000313" key="2">
    <source>
        <dbReference type="EMBL" id="WLR42920.1"/>
    </source>
</evidence>
<name>A0ABY9JZA1_9BACI</name>
<keyword evidence="1" id="KW-1133">Transmembrane helix</keyword>
<evidence type="ECO:0000313" key="3">
    <source>
        <dbReference type="Proteomes" id="UP001197974"/>
    </source>
</evidence>
<protein>
    <submittedName>
        <fullName evidence="2">Uncharacterized protein</fullName>
    </submittedName>
</protein>